<dbReference type="InterPro" id="IPR029046">
    <property type="entry name" value="LolA/LolB/LppX"/>
</dbReference>
<evidence type="ECO:0000313" key="4">
    <source>
        <dbReference type="Proteomes" id="UP000189681"/>
    </source>
</evidence>
<dbReference type="SUPFAM" id="SSF89392">
    <property type="entry name" value="Prokaryotic lipoproteins and lipoprotein localization factors"/>
    <property type="match status" value="1"/>
</dbReference>
<evidence type="ECO:0000256" key="1">
    <source>
        <dbReference type="ARBA" id="ARBA00022729"/>
    </source>
</evidence>
<protein>
    <recommendedName>
        <fullName evidence="5">DUF4292 domain-containing protein</fullName>
    </recommendedName>
</protein>
<feature type="signal peptide" evidence="2">
    <location>
        <begin position="1"/>
        <end position="36"/>
    </location>
</feature>
<organism evidence="3 4">
    <name type="scientific">Candidatus Brocadia carolinensis</name>
    <dbReference type="NCBI Taxonomy" id="1004156"/>
    <lineage>
        <taxon>Bacteria</taxon>
        <taxon>Pseudomonadati</taxon>
        <taxon>Planctomycetota</taxon>
        <taxon>Candidatus Brocadiia</taxon>
        <taxon>Candidatus Brocadiales</taxon>
        <taxon>Candidatus Brocadiaceae</taxon>
        <taxon>Candidatus Brocadia</taxon>
    </lineage>
</organism>
<name>A0A1V4AUY4_9BACT</name>
<dbReference type="Gene3D" id="2.50.20.10">
    <property type="entry name" value="Lipoprotein localisation LolA/LolB/LppX"/>
    <property type="match status" value="1"/>
</dbReference>
<dbReference type="STRING" id="1004156.AYP45_06380"/>
<dbReference type="EMBL" id="AYTS01000056">
    <property type="protein sequence ID" value="OOP56937.1"/>
    <property type="molecule type" value="Genomic_DNA"/>
</dbReference>
<reference evidence="3 4" key="1">
    <citation type="journal article" date="2017" name="Water Res.">
        <title>Discovery and metagenomic analysis of an anammox bacterial enrichment related to Candidatus "Brocadia caroliniensis" in a full-scale glycerol-fed nitritation-denitritation separate centrate treatment process.</title>
        <authorList>
            <person name="Park H."/>
            <person name="Brotto A.C."/>
            <person name="van Loosdrecht M.C."/>
            <person name="Chandran K."/>
        </authorList>
    </citation>
    <scope>NUCLEOTIDE SEQUENCE [LARGE SCALE GENOMIC DNA]</scope>
    <source>
        <strain evidence="3">26THWARD</strain>
    </source>
</reference>
<keyword evidence="1 2" id="KW-0732">Signal</keyword>
<evidence type="ECO:0000256" key="2">
    <source>
        <dbReference type="SAM" id="SignalP"/>
    </source>
</evidence>
<comment type="caution">
    <text evidence="3">The sequence shown here is derived from an EMBL/GenBank/DDBJ whole genome shotgun (WGS) entry which is preliminary data.</text>
</comment>
<dbReference type="PROSITE" id="PS51257">
    <property type="entry name" value="PROKAR_LIPOPROTEIN"/>
    <property type="match status" value="1"/>
</dbReference>
<evidence type="ECO:0000313" key="3">
    <source>
        <dbReference type="EMBL" id="OOP56937.1"/>
    </source>
</evidence>
<feature type="chain" id="PRO_5012212036" description="DUF4292 domain-containing protein" evidence="2">
    <location>
        <begin position="37"/>
        <end position="294"/>
    </location>
</feature>
<proteinExistence type="predicted"/>
<dbReference type="AlphaFoldDB" id="A0A1V4AUY4"/>
<dbReference type="Proteomes" id="UP000189681">
    <property type="component" value="Unassembled WGS sequence"/>
</dbReference>
<gene>
    <name evidence="3" type="ORF">AYP45_06380</name>
</gene>
<accession>A0A1V4AUY4</accession>
<sequence>MRWNKEIKPIMHHKTKTSVVKSFALFLMFVSGCATFKTPVLQKPVWEDTSAILANIQGERQNLSLQQIRDALLAKSAMLTGFRAKADLSLTTPDAKGPVRCTGLILYQSPGSLRAMGAKFATTLFDMSSDGDRFWLYIPPENLAYTGASNTFHRIDAFGISIFPGDMASLFNYREILQGKSPTLETWPAYWLIHMLEVDKEELNLKGNLLIDRVNAEVVRCELFNQDGSVRLQAVFTNYITQNECRIPQKIDVRWPAYNTTLSITFSDITVNGALDPKLFTLTIPEGAHIITLN</sequence>
<evidence type="ECO:0008006" key="5">
    <source>
        <dbReference type="Google" id="ProtNLM"/>
    </source>
</evidence>